<dbReference type="AlphaFoldDB" id="A0A4Q5LU17"/>
<dbReference type="InterPro" id="IPR047114">
    <property type="entry name" value="YciF"/>
</dbReference>
<evidence type="ECO:0000313" key="1">
    <source>
        <dbReference type="EMBL" id="RYU93141.1"/>
    </source>
</evidence>
<protein>
    <submittedName>
        <fullName evidence="1">Ferritin-like domain-containing protein</fullName>
    </submittedName>
</protein>
<dbReference type="Pfam" id="PF05974">
    <property type="entry name" value="DUF892"/>
    <property type="match status" value="1"/>
</dbReference>
<proteinExistence type="predicted"/>
<organism evidence="1 2">
    <name type="scientific">Emticicia agri</name>
    <dbReference type="NCBI Taxonomy" id="2492393"/>
    <lineage>
        <taxon>Bacteria</taxon>
        <taxon>Pseudomonadati</taxon>
        <taxon>Bacteroidota</taxon>
        <taxon>Cytophagia</taxon>
        <taxon>Cytophagales</taxon>
        <taxon>Leadbetterellaceae</taxon>
        <taxon>Emticicia</taxon>
    </lineage>
</organism>
<gene>
    <name evidence="1" type="ORF">EWM59_23660</name>
</gene>
<dbReference type="Proteomes" id="UP000293162">
    <property type="component" value="Unassembled WGS sequence"/>
</dbReference>
<name>A0A4Q5LU17_9BACT</name>
<dbReference type="CDD" id="cd07909">
    <property type="entry name" value="YciF"/>
    <property type="match status" value="1"/>
</dbReference>
<reference evidence="1 2" key="1">
    <citation type="submission" date="2019-02" db="EMBL/GenBank/DDBJ databases">
        <title>Bacterial novel species Emticicia sp. 17J42-9 isolated from soil.</title>
        <authorList>
            <person name="Jung H.-Y."/>
        </authorList>
    </citation>
    <scope>NUCLEOTIDE SEQUENCE [LARGE SCALE GENOMIC DNA]</scope>
    <source>
        <strain evidence="1 2">17J42-9</strain>
    </source>
</reference>
<dbReference type="RefSeq" id="WP_130023730.1">
    <property type="nucleotide sequence ID" value="NZ_SEWF01000055.1"/>
</dbReference>
<dbReference type="InterPro" id="IPR012347">
    <property type="entry name" value="Ferritin-like"/>
</dbReference>
<dbReference type="InterPro" id="IPR009078">
    <property type="entry name" value="Ferritin-like_SF"/>
</dbReference>
<sequence length="180" mass="19945">MKTYSKNFGSSSNGSHEGEDLRRLLLDGLRDLYWAETRLTKSLPTMAQAATSKGLTRAFESHLSETEEHVNRIERVFKLLDEPAQGKKCAAMIGLLEEADEITKSTKDGSLVRDCGLILAAQKVEHYEIASYGTLRTIAEILGYEEVADILQMTLNEEEDADSKLTQLAQSHINVAAAQE</sequence>
<keyword evidence="2" id="KW-1185">Reference proteome</keyword>
<dbReference type="PANTHER" id="PTHR30565">
    <property type="entry name" value="PROTEIN YCIF"/>
    <property type="match status" value="1"/>
</dbReference>
<dbReference type="OrthoDB" id="9795056at2"/>
<dbReference type="Gene3D" id="1.20.1260.10">
    <property type="match status" value="1"/>
</dbReference>
<dbReference type="SUPFAM" id="SSF47240">
    <property type="entry name" value="Ferritin-like"/>
    <property type="match status" value="1"/>
</dbReference>
<comment type="caution">
    <text evidence="1">The sequence shown here is derived from an EMBL/GenBank/DDBJ whole genome shotgun (WGS) entry which is preliminary data.</text>
</comment>
<dbReference type="EMBL" id="SEWF01000055">
    <property type="protein sequence ID" value="RYU93141.1"/>
    <property type="molecule type" value="Genomic_DNA"/>
</dbReference>
<dbReference type="InterPro" id="IPR010287">
    <property type="entry name" value="DUF892_YciF-like"/>
</dbReference>
<accession>A0A4Q5LU17</accession>
<evidence type="ECO:0000313" key="2">
    <source>
        <dbReference type="Proteomes" id="UP000293162"/>
    </source>
</evidence>
<dbReference type="PANTHER" id="PTHR30565:SF9">
    <property type="entry name" value="PROTEIN YCIF"/>
    <property type="match status" value="1"/>
</dbReference>